<dbReference type="Gene3D" id="3.20.20.450">
    <property type="entry name" value="EAL domain"/>
    <property type="match status" value="1"/>
</dbReference>
<feature type="domain" description="EAL" evidence="1">
    <location>
        <begin position="1"/>
        <end position="247"/>
    </location>
</feature>
<dbReference type="GO" id="GO:0071111">
    <property type="term" value="F:cyclic-guanylate-specific phosphodiesterase activity"/>
    <property type="evidence" value="ECO:0007669"/>
    <property type="project" value="InterPro"/>
</dbReference>
<dbReference type="PROSITE" id="PS50883">
    <property type="entry name" value="EAL"/>
    <property type="match status" value="1"/>
</dbReference>
<dbReference type="InterPro" id="IPR035919">
    <property type="entry name" value="EAL_sf"/>
</dbReference>
<keyword evidence="3" id="KW-1185">Reference proteome</keyword>
<dbReference type="STRING" id="49186.SAMN05421647_101844"/>
<dbReference type="InterPro" id="IPR050706">
    <property type="entry name" value="Cyclic-di-GMP_PDE-like"/>
</dbReference>
<reference evidence="2 3" key="1">
    <citation type="submission" date="2017-01" db="EMBL/GenBank/DDBJ databases">
        <authorList>
            <person name="Mah S.A."/>
            <person name="Swanson W.J."/>
            <person name="Moy G.W."/>
            <person name="Vacquier V.D."/>
        </authorList>
    </citation>
    <scope>NUCLEOTIDE SEQUENCE [LARGE SCALE GENOMIC DNA]</scope>
    <source>
        <strain evidence="2 3">DSM 7027</strain>
    </source>
</reference>
<dbReference type="RefSeq" id="WP_076461067.1">
    <property type="nucleotide sequence ID" value="NZ_FTMN01000001.1"/>
</dbReference>
<evidence type="ECO:0000313" key="2">
    <source>
        <dbReference type="EMBL" id="SIQ00384.1"/>
    </source>
</evidence>
<name>A0A1N6P7P0_9GAMM</name>
<dbReference type="InterPro" id="IPR001633">
    <property type="entry name" value="EAL_dom"/>
</dbReference>
<dbReference type="SMART" id="SM00052">
    <property type="entry name" value="EAL"/>
    <property type="match status" value="1"/>
</dbReference>
<dbReference type="Pfam" id="PF00563">
    <property type="entry name" value="EAL"/>
    <property type="match status" value="1"/>
</dbReference>
<dbReference type="PANTHER" id="PTHR33121">
    <property type="entry name" value="CYCLIC DI-GMP PHOSPHODIESTERASE PDEF"/>
    <property type="match status" value="1"/>
</dbReference>
<accession>A0A1N6P7P0</accession>
<proteinExistence type="predicted"/>
<organism evidence="2 3">
    <name type="scientific">Marinobacterium stanieri</name>
    <dbReference type="NCBI Taxonomy" id="49186"/>
    <lineage>
        <taxon>Bacteria</taxon>
        <taxon>Pseudomonadati</taxon>
        <taxon>Pseudomonadota</taxon>
        <taxon>Gammaproteobacteria</taxon>
        <taxon>Oceanospirillales</taxon>
        <taxon>Oceanospirillaceae</taxon>
        <taxon>Marinobacterium</taxon>
    </lineage>
</organism>
<gene>
    <name evidence="2" type="ORF">SAMN05421647_101844</name>
</gene>
<sequence>MYDISPAILLDFLGGIGIGVEYQPIVSTTDRRVLGHEALARFRVHGGGRLPPDRVFRALHDSPLSLFQMEYRIKQLQLQHAPDSENLFLNIDQDAFEVFLNEPVHPMVALLEHRAGTVVEIIENSSVSDAQVSIAMQQAFGGAGLPLALDDVGAQDSLVSFDLLAGVEYVKLARDWLCRLTGPDADALFAALISFARASGKTVILEGVENEQQFSRARDLGVDAVQGFLFRDDFIQAWQPDAGANDHLDGRQLEARLKPCRSA</sequence>
<dbReference type="Proteomes" id="UP000186895">
    <property type="component" value="Unassembled WGS sequence"/>
</dbReference>
<dbReference type="EMBL" id="FTMN01000001">
    <property type="protein sequence ID" value="SIQ00384.1"/>
    <property type="molecule type" value="Genomic_DNA"/>
</dbReference>
<dbReference type="PANTHER" id="PTHR33121:SF76">
    <property type="entry name" value="SIGNALING PROTEIN"/>
    <property type="match status" value="1"/>
</dbReference>
<protein>
    <submittedName>
        <fullName evidence="2">Diguanylate phosphodiesterase</fullName>
    </submittedName>
</protein>
<dbReference type="eggNOG" id="COG2200">
    <property type="taxonomic scope" value="Bacteria"/>
</dbReference>
<dbReference type="CDD" id="cd01948">
    <property type="entry name" value="EAL"/>
    <property type="match status" value="1"/>
</dbReference>
<dbReference type="SUPFAM" id="SSF141868">
    <property type="entry name" value="EAL domain-like"/>
    <property type="match status" value="1"/>
</dbReference>
<evidence type="ECO:0000259" key="1">
    <source>
        <dbReference type="PROSITE" id="PS50883"/>
    </source>
</evidence>
<evidence type="ECO:0000313" key="3">
    <source>
        <dbReference type="Proteomes" id="UP000186895"/>
    </source>
</evidence>
<dbReference type="AlphaFoldDB" id="A0A1N6P7P0"/>